<dbReference type="AlphaFoldDB" id="A0A098S8Z1"/>
<dbReference type="GO" id="GO:0009103">
    <property type="term" value="P:lipopolysaccharide biosynthetic process"/>
    <property type="evidence" value="ECO:0007669"/>
    <property type="project" value="UniProtKB-KW"/>
</dbReference>
<evidence type="ECO:0000256" key="1">
    <source>
        <dbReference type="ARBA" id="ARBA00022475"/>
    </source>
</evidence>
<comment type="caution">
    <text evidence="10">The sequence shown here is derived from an EMBL/GenBank/DDBJ whole genome shotgun (WGS) entry which is preliminary data.</text>
</comment>
<keyword evidence="4 8" id="KW-0812">Transmembrane</keyword>
<keyword evidence="11" id="KW-1185">Reference proteome</keyword>
<keyword evidence="2" id="KW-0328">Glycosyltransferase</keyword>
<keyword evidence="3 10" id="KW-0808">Transferase</keyword>
<sequence>MSIKISAVVTVYNEELNIKPLVERITAALDGMDYEIVYVDDGSTDNTLRELYSIDHPRLKVVEFRKNYGQSAALMAGIEAAEGEYIATMDGDLQNDPSDIPAMLKMAEEGDYDMVAGERAKRKDGWILRKIPSMIANFIIRNSSGVHLKDYGCALRVFRSEIAKDMGIYGELHRFIPVLAHLEGARIIQIPVKHHAREFGESKYGLGRTFKVVSDLLLMLFLKQYMQRPMHLFGNTGVLLLLVGLLINGYLGVLKILGQDIWGKPLLILGLMLVLGGIQLITIGIVVEIQMRTYYESQQKRPYKIRRITKGGTEQKTTANATT</sequence>
<dbReference type="RefSeq" id="WP_044218223.1">
    <property type="nucleotide sequence ID" value="NZ_CAKZLC010000162.1"/>
</dbReference>
<evidence type="ECO:0000256" key="5">
    <source>
        <dbReference type="ARBA" id="ARBA00022985"/>
    </source>
</evidence>
<dbReference type="InterPro" id="IPR029044">
    <property type="entry name" value="Nucleotide-diphossugar_trans"/>
</dbReference>
<evidence type="ECO:0000313" key="10">
    <source>
        <dbReference type="EMBL" id="KGE88576.1"/>
    </source>
</evidence>
<evidence type="ECO:0000256" key="7">
    <source>
        <dbReference type="ARBA" id="ARBA00023136"/>
    </source>
</evidence>
<reference evidence="10 11" key="1">
    <citation type="journal article" date="2014" name="Int. J. Syst. Evol. Microbiol.">
        <title>Phaeodactylibacter xiamenensis gen. nov., sp. nov., a member of the family Saprospiraceae isolated from the marine alga Phaeodactylum tricornutum.</title>
        <authorList>
            <person name="Chen Z.Jr."/>
            <person name="Lei X."/>
            <person name="Lai Q."/>
            <person name="Li Y."/>
            <person name="Zhang B."/>
            <person name="Zhang J."/>
            <person name="Zhang H."/>
            <person name="Yang L."/>
            <person name="Zheng W."/>
            <person name="Tian Y."/>
            <person name="Yu Z."/>
            <person name="Xu H.Jr."/>
            <person name="Zheng T."/>
        </authorList>
    </citation>
    <scope>NUCLEOTIDE SEQUENCE [LARGE SCALE GENOMIC DNA]</scope>
    <source>
        <strain evidence="10 11">KD52</strain>
    </source>
</reference>
<dbReference type="Gene3D" id="3.90.550.10">
    <property type="entry name" value="Spore Coat Polysaccharide Biosynthesis Protein SpsA, Chain A"/>
    <property type="match status" value="1"/>
</dbReference>
<name>A0A098S8Z1_9BACT</name>
<dbReference type="EMBL" id="JPOS01000018">
    <property type="protein sequence ID" value="KGE88576.1"/>
    <property type="molecule type" value="Genomic_DNA"/>
</dbReference>
<evidence type="ECO:0000259" key="9">
    <source>
        <dbReference type="Pfam" id="PF00535"/>
    </source>
</evidence>
<proteinExistence type="predicted"/>
<dbReference type="Pfam" id="PF00535">
    <property type="entry name" value="Glycos_transf_2"/>
    <property type="match status" value="1"/>
</dbReference>
<evidence type="ECO:0000256" key="2">
    <source>
        <dbReference type="ARBA" id="ARBA00022676"/>
    </source>
</evidence>
<dbReference type="InterPro" id="IPR001173">
    <property type="entry name" value="Glyco_trans_2-like"/>
</dbReference>
<feature type="transmembrane region" description="Helical" evidence="8">
    <location>
        <begin position="266"/>
        <end position="287"/>
    </location>
</feature>
<accession>A0A098S8Z1</accession>
<dbReference type="GO" id="GO:0016757">
    <property type="term" value="F:glycosyltransferase activity"/>
    <property type="evidence" value="ECO:0007669"/>
    <property type="project" value="UniProtKB-KW"/>
</dbReference>
<dbReference type="PANTHER" id="PTHR48090">
    <property type="entry name" value="UNDECAPRENYL-PHOSPHATE 4-DEOXY-4-FORMAMIDO-L-ARABINOSE TRANSFERASE-RELATED"/>
    <property type="match status" value="1"/>
</dbReference>
<dbReference type="PANTHER" id="PTHR48090:SF3">
    <property type="entry name" value="UNDECAPRENYL-PHOSPHATE 4-DEOXY-4-FORMAMIDO-L-ARABINOSE TRANSFERASE"/>
    <property type="match status" value="1"/>
</dbReference>
<feature type="transmembrane region" description="Helical" evidence="8">
    <location>
        <begin position="232"/>
        <end position="254"/>
    </location>
</feature>
<gene>
    <name evidence="10" type="ORF">IX84_07805</name>
</gene>
<evidence type="ECO:0000256" key="8">
    <source>
        <dbReference type="SAM" id="Phobius"/>
    </source>
</evidence>
<dbReference type="InterPro" id="IPR050256">
    <property type="entry name" value="Glycosyltransferase_2"/>
</dbReference>
<keyword evidence="7 8" id="KW-0472">Membrane</keyword>
<evidence type="ECO:0000256" key="3">
    <source>
        <dbReference type="ARBA" id="ARBA00022679"/>
    </source>
</evidence>
<evidence type="ECO:0000256" key="6">
    <source>
        <dbReference type="ARBA" id="ARBA00022989"/>
    </source>
</evidence>
<evidence type="ECO:0000256" key="4">
    <source>
        <dbReference type="ARBA" id="ARBA00022692"/>
    </source>
</evidence>
<dbReference type="GO" id="GO:0005886">
    <property type="term" value="C:plasma membrane"/>
    <property type="evidence" value="ECO:0007669"/>
    <property type="project" value="TreeGrafter"/>
</dbReference>
<keyword evidence="6 8" id="KW-1133">Transmembrane helix</keyword>
<keyword evidence="1" id="KW-1003">Cell membrane</keyword>
<dbReference type="Proteomes" id="UP000029736">
    <property type="component" value="Unassembled WGS sequence"/>
</dbReference>
<dbReference type="OrthoDB" id="9815829at2"/>
<evidence type="ECO:0000313" key="11">
    <source>
        <dbReference type="Proteomes" id="UP000029736"/>
    </source>
</evidence>
<protein>
    <submittedName>
        <fullName evidence="10">Family 2 glycosyl transferase</fullName>
    </submittedName>
</protein>
<feature type="domain" description="Glycosyltransferase 2-like" evidence="9">
    <location>
        <begin position="6"/>
        <end position="166"/>
    </location>
</feature>
<organism evidence="10 11">
    <name type="scientific">Phaeodactylibacter xiamenensis</name>
    <dbReference type="NCBI Taxonomy" id="1524460"/>
    <lineage>
        <taxon>Bacteria</taxon>
        <taxon>Pseudomonadati</taxon>
        <taxon>Bacteroidota</taxon>
        <taxon>Saprospiria</taxon>
        <taxon>Saprospirales</taxon>
        <taxon>Haliscomenobacteraceae</taxon>
        <taxon>Phaeodactylibacter</taxon>
    </lineage>
</organism>
<dbReference type="STRING" id="1524460.IX84_07805"/>
<keyword evidence="5" id="KW-0448">Lipopolysaccharide biosynthesis</keyword>
<dbReference type="SUPFAM" id="SSF53448">
    <property type="entry name" value="Nucleotide-diphospho-sugar transferases"/>
    <property type="match status" value="1"/>
</dbReference>
<dbReference type="CDD" id="cd04187">
    <property type="entry name" value="DPM1_like_bac"/>
    <property type="match status" value="1"/>
</dbReference>